<keyword evidence="4" id="KW-1185">Reference proteome</keyword>
<feature type="coiled-coil region" evidence="1">
    <location>
        <begin position="391"/>
        <end position="449"/>
    </location>
</feature>
<feature type="compositionally biased region" description="Polar residues" evidence="2">
    <location>
        <begin position="43"/>
        <end position="54"/>
    </location>
</feature>
<dbReference type="EnsemblMetazoa" id="G12399.1">
    <property type="protein sequence ID" value="G12399.1:cds"/>
    <property type="gene ID" value="G12399"/>
</dbReference>
<sequence>MQRSALPTTIDSPNTYITMMPVQGQPLREFGDDIGDPGLRNGESPTSGTNMAHYQGSDETLNFLFDIQNQSREVSEKNTSAESNDVFTEDVIVETTVVASDAKSGDDSPSQSVQNENIEHDYINSEEIQHSASTTTIDSPNSSITTTPVQEQPSRAFGDDVSDSGLRNGEMSLYENEAENDNAVDADNFENEMDSPKSSESRNDMAHYEGSNETLGYNLLSDIQPENADLLHRCVASETSAEAADDLREQCEDKTHQIETLEEYLEQDRQSSAALKEEAQALKEQITNKEDVLKELEKNNSDFLSNYLEMKKKEEEMADQAEKEKEFLKQRVTKLTECSQQLQAENKRIKDDLQLKSMECGNLKSERLRITECMQKVVREKQEMMYSMGNLQRIELENHQLKHQIMDQSEQITKLHASLQEYGLLRDHIQEYYKAFQDSQLELQREKEKSRHINELLSKTGYRLDSMASELNNYRTMTEGYRRLLEEEKVDNEKLKEERDKCEQKRQAECRDLLSKTQEGPSDGTTSLLQGFGNPSSQSKFVLGFGNPSSQSKFVLGIGRDKMNRKK</sequence>
<reference evidence="3" key="1">
    <citation type="submission" date="2022-08" db="UniProtKB">
        <authorList>
            <consortium name="EnsemblMetazoa"/>
        </authorList>
    </citation>
    <scope>IDENTIFICATION</scope>
    <source>
        <strain evidence="3">05x7-T-G4-1.051#20</strain>
    </source>
</reference>
<proteinExistence type="predicted"/>
<protein>
    <submittedName>
        <fullName evidence="3">Uncharacterized protein</fullName>
    </submittedName>
</protein>
<name>A0A8W8I3E7_MAGGI</name>
<feature type="coiled-coil region" evidence="1">
    <location>
        <begin position="244"/>
        <end position="359"/>
    </location>
</feature>
<evidence type="ECO:0000256" key="2">
    <source>
        <dbReference type="SAM" id="MobiDB-lite"/>
    </source>
</evidence>
<feature type="coiled-coil region" evidence="1">
    <location>
        <begin position="478"/>
        <end position="512"/>
    </location>
</feature>
<feature type="compositionally biased region" description="Acidic residues" evidence="2">
    <location>
        <begin position="176"/>
        <end position="193"/>
    </location>
</feature>
<feature type="region of interest" description="Disordered" evidence="2">
    <location>
        <begin position="131"/>
        <end position="205"/>
    </location>
</feature>
<feature type="compositionally biased region" description="Polar residues" evidence="2">
    <location>
        <begin position="515"/>
        <end position="540"/>
    </location>
</feature>
<feature type="region of interest" description="Disordered" evidence="2">
    <location>
        <begin position="512"/>
        <end position="567"/>
    </location>
</feature>
<feature type="region of interest" description="Disordered" evidence="2">
    <location>
        <begin position="33"/>
        <end position="54"/>
    </location>
</feature>
<evidence type="ECO:0000256" key="1">
    <source>
        <dbReference type="SAM" id="Coils"/>
    </source>
</evidence>
<dbReference type="AlphaFoldDB" id="A0A8W8I3E7"/>
<organism evidence="3 4">
    <name type="scientific">Magallana gigas</name>
    <name type="common">Pacific oyster</name>
    <name type="synonym">Crassostrea gigas</name>
    <dbReference type="NCBI Taxonomy" id="29159"/>
    <lineage>
        <taxon>Eukaryota</taxon>
        <taxon>Metazoa</taxon>
        <taxon>Spiralia</taxon>
        <taxon>Lophotrochozoa</taxon>
        <taxon>Mollusca</taxon>
        <taxon>Bivalvia</taxon>
        <taxon>Autobranchia</taxon>
        <taxon>Pteriomorphia</taxon>
        <taxon>Ostreida</taxon>
        <taxon>Ostreoidea</taxon>
        <taxon>Ostreidae</taxon>
        <taxon>Magallana</taxon>
    </lineage>
</organism>
<dbReference type="Proteomes" id="UP000005408">
    <property type="component" value="Unassembled WGS sequence"/>
</dbReference>
<evidence type="ECO:0000313" key="4">
    <source>
        <dbReference type="Proteomes" id="UP000005408"/>
    </source>
</evidence>
<feature type="compositionally biased region" description="Polar residues" evidence="2">
    <location>
        <begin position="131"/>
        <end position="153"/>
    </location>
</feature>
<accession>A0A8W8I3E7</accession>
<feature type="compositionally biased region" description="Basic and acidic residues" evidence="2">
    <location>
        <begin position="194"/>
        <end position="205"/>
    </location>
</feature>
<keyword evidence="1" id="KW-0175">Coiled coil</keyword>
<evidence type="ECO:0000313" key="3">
    <source>
        <dbReference type="EnsemblMetazoa" id="G12399.1:cds"/>
    </source>
</evidence>